<organism evidence="2 3">
    <name type="scientific">Synaphobranchus kaupii</name>
    <name type="common">Kaup's arrowtooth eel</name>
    <dbReference type="NCBI Taxonomy" id="118154"/>
    <lineage>
        <taxon>Eukaryota</taxon>
        <taxon>Metazoa</taxon>
        <taxon>Chordata</taxon>
        <taxon>Craniata</taxon>
        <taxon>Vertebrata</taxon>
        <taxon>Euteleostomi</taxon>
        <taxon>Actinopterygii</taxon>
        <taxon>Neopterygii</taxon>
        <taxon>Teleostei</taxon>
        <taxon>Anguilliformes</taxon>
        <taxon>Synaphobranchidae</taxon>
        <taxon>Synaphobranchus</taxon>
    </lineage>
</organism>
<keyword evidence="3" id="KW-1185">Reference proteome</keyword>
<dbReference type="AlphaFoldDB" id="A0A9Q1G825"/>
<protein>
    <submittedName>
        <fullName evidence="2">Uncharacterized protein</fullName>
    </submittedName>
</protein>
<reference evidence="2" key="1">
    <citation type="journal article" date="2023" name="Science">
        <title>Genome structures resolve the early diversification of teleost fishes.</title>
        <authorList>
            <person name="Parey E."/>
            <person name="Louis A."/>
            <person name="Montfort J."/>
            <person name="Bouchez O."/>
            <person name="Roques C."/>
            <person name="Iampietro C."/>
            <person name="Lluch J."/>
            <person name="Castinel A."/>
            <person name="Donnadieu C."/>
            <person name="Desvignes T."/>
            <person name="Floi Bucao C."/>
            <person name="Jouanno E."/>
            <person name="Wen M."/>
            <person name="Mejri S."/>
            <person name="Dirks R."/>
            <person name="Jansen H."/>
            <person name="Henkel C."/>
            <person name="Chen W.J."/>
            <person name="Zahm M."/>
            <person name="Cabau C."/>
            <person name="Klopp C."/>
            <person name="Thompson A.W."/>
            <person name="Robinson-Rechavi M."/>
            <person name="Braasch I."/>
            <person name="Lecointre G."/>
            <person name="Bobe J."/>
            <person name="Postlethwait J.H."/>
            <person name="Berthelot C."/>
            <person name="Roest Crollius H."/>
            <person name="Guiguen Y."/>
        </authorList>
    </citation>
    <scope>NUCLEOTIDE SEQUENCE</scope>
    <source>
        <strain evidence="2">WJC10195</strain>
    </source>
</reference>
<dbReference type="EMBL" id="JAINUF010000002">
    <property type="protein sequence ID" value="KAJ8376753.1"/>
    <property type="molecule type" value="Genomic_DNA"/>
</dbReference>
<sequence length="172" mass="18237">MEHFAGSTSLTSEAPRPHHPRGGTAFEHVQKRTVVPRVRAAQWGAVIFKAGLLGDLSQAEHSFPLSIPVTCCVGKLHPHLGACLGSSAKVRSHLARDRHLAAVAISLGHMTPSTTASGNEIIAPNRVGCCSEGGALFRATPLTPPSNACVARIREKHSQNGPKCCFVRIGRK</sequence>
<comment type="caution">
    <text evidence="2">The sequence shown here is derived from an EMBL/GenBank/DDBJ whole genome shotgun (WGS) entry which is preliminary data.</text>
</comment>
<feature type="region of interest" description="Disordered" evidence="1">
    <location>
        <begin position="1"/>
        <end position="28"/>
    </location>
</feature>
<evidence type="ECO:0000313" key="2">
    <source>
        <dbReference type="EMBL" id="KAJ8376753.1"/>
    </source>
</evidence>
<evidence type="ECO:0000256" key="1">
    <source>
        <dbReference type="SAM" id="MobiDB-lite"/>
    </source>
</evidence>
<accession>A0A9Q1G825</accession>
<name>A0A9Q1G825_SYNKA</name>
<feature type="compositionally biased region" description="Polar residues" evidence="1">
    <location>
        <begin position="1"/>
        <end position="12"/>
    </location>
</feature>
<proteinExistence type="predicted"/>
<dbReference type="Proteomes" id="UP001152622">
    <property type="component" value="Chromosome 2"/>
</dbReference>
<evidence type="ECO:0000313" key="3">
    <source>
        <dbReference type="Proteomes" id="UP001152622"/>
    </source>
</evidence>
<gene>
    <name evidence="2" type="ORF">SKAU_G00073330</name>
</gene>